<evidence type="ECO:0000313" key="1">
    <source>
        <dbReference type="EMBL" id="EYU37662.1"/>
    </source>
</evidence>
<proteinExistence type="predicted"/>
<gene>
    <name evidence="1" type="ORF">MIMGU_mgv1a011382mg</name>
</gene>
<dbReference type="Gene3D" id="3.20.20.190">
    <property type="entry name" value="Phosphatidylinositol (PI) phosphodiesterase"/>
    <property type="match status" value="1"/>
</dbReference>
<organism evidence="1 2">
    <name type="scientific">Erythranthe guttata</name>
    <name type="common">Yellow monkey flower</name>
    <name type="synonym">Mimulus guttatus</name>
    <dbReference type="NCBI Taxonomy" id="4155"/>
    <lineage>
        <taxon>Eukaryota</taxon>
        <taxon>Viridiplantae</taxon>
        <taxon>Streptophyta</taxon>
        <taxon>Embryophyta</taxon>
        <taxon>Tracheophyta</taxon>
        <taxon>Spermatophyta</taxon>
        <taxon>Magnoliopsida</taxon>
        <taxon>eudicotyledons</taxon>
        <taxon>Gunneridae</taxon>
        <taxon>Pentapetalae</taxon>
        <taxon>asterids</taxon>
        <taxon>lamiids</taxon>
        <taxon>Lamiales</taxon>
        <taxon>Phrymaceae</taxon>
        <taxon>Erythranthe</taxon>
    </lineage>
</organism>
<evidence type="ECO:0000313" key="2">
    <source>
        <dbReference type="Proteomes" id="UP000030748"/>
    </source>
</evidence>
<dbReference type="STRING" id="4155.A0A022RBF5"/>
<keyword evidence="2" id="KW-1185">Reference proteome</keyword>
<dbReference type="Proteomes" id="UP000030748">
    <property type="component" value="Unassembled WGS sequence"/>
</dbReference>
<dbReference type="PANTHER" id="PTHR13593">
    <property type="match status" value="1"/>
</dbReference>
<dbReference type="PANTHER" id="PTHR13593:SF134">
    <property type="entry name" value="F14J22.5 PROTEIN"/>
    <property type="match status" value="1"/>
</dbReference>
<sequence length="283" mass="31491">MLDMYDFENDVWLCHSFGGKCYNYTSFQPAVNVLKEVQLFLKANPTEIVTIIIEDYVTSPKGLTNVFNASGLKEFWFPVTRMPKNGGDWPTVDDMVRKNQRLVVFTSKSSKESSEGIAYDWRYFEENQYGNGGMVAGSCPKRAESPAMNATSRSLVVMNYFPDNPDVVQACKQNSGPLVTMMNTCYQAAGGRWPNFIAVDFYKRSDGGGAAEAVDMANGQLVCGCKSISFCKENMKFGACELPEASIAPTPAVKTETSFAIFDSSPIRFQWIFSLFFMVTLSL</sequence>
<dbReference type="GO" id="GO:0006629">
    <property type="term" value="P:lipid metabolic process"/>
    <property type="evidence" value="ECO:0007669"/>
    <property type="project" value="InterPro"/>
</dbReference>
<reference evidence="1 2" key="1">
    <citation type="journal article" date="2013" name="Proc. Natl. Acad. Sci. U.S.A.">
        <title>Fine-scale variation in meiotic recombination in Mimulus inferred from population shotgun sequencing.</title>
        <authorList>
            <person name="Hellsten U."/>
            <person name="Wright K.M."/>
            <person name="Jenkins J."/>
            <person name="Shu S."/>
            <person name="Yuan Y."/>
            <person name="Wessler S.R."/>
            <person name="Schmutz J."/>
            <person name="Willis J.H."/>
            <person name="Rokhsar D.S."/>
        </authorList>
    </citation>
    <scope>NUCLEOTIDE SEQUENCE [LARGE SCALE GENOMIC DNA]</scope>
    <source>
        <strain evidence="2">cv. DUN x IM62</strain>
    </source>
</reference>
<accession>A0A022RBF5</accession>
<dbReference type="Pfam" id="PF26178">
    <property type="entry name" value="PI-PLC_cat"/>
    <property type="match status" value="1"/>
</dbReference>
<dbReference type="eggNOG" id="ENOG502QQ8F">
    <property type="taxonomic scope" value="Eukaryota"/>
</dbReference>
<dbReference type="InterPro" id="IPR017946">
    <property type="entry name" value="PLC-like_Pdiesterase_TIM-brl"/>
</dbReference>
<dbReference type="AlphaFoldDB" id="A0A022RBF5"/>
<evidence type="ECO:0008006" key="3">
    <source>
        <dbReference type="Google" id="ProtNLM"/>
    </source>
</evidence>
<name>A0A022RBF5_ERYGU</name>
<dbReference type="GO" id="GO:0008081">
    <property type="term" value="F:phosphoric diester hydrolase activity"/>
    <property type="evidence" value="ECO:0000318"/>
    <property type="project" value="GO_Central"/>
</dbReference>
<dbReference type="SUPFAM" id="SSF51695">
    <property type="entry name" value="PLC-like phosphodiesterases"/>
    <property type="match status" value="1"/>
</dbReference>
<dbReference type="InterPro" id="IPR051057">
    <property type="entry name" value="PI-PLC_domain"/>
</dbReference>
<dbReference type="EMBL" id="KI630513">
    <property type="protein sequence ID" value="EYU37662.1"/>
    <property type="molecule type" value="Genomic_DNA"/>
</dbReference>
<protein>
    <recommendedName>
        <fullName evidence="3">PI-PLC X domain-containing protein</fullName>
    </recommendedName>
</protein>